<reference evidence="10 11" key="1">
    <citation type="submission" date="2013-07" db="EMBL/GenBank/DDBJ databases">
        <authorList>
            <person name="Stoco P.H."/>
            <person name="Wagner G."/>
            <person name="Gerber A."/>
            <person name="Zaha A."/>
            <person name="Thompson C."/>
            <person name="Bartholomeu D.C."/>
            <person name="Luckemeyer D.D."/>
            <person name="Bahia D."/>
            <person name="Loreto E."/>
            <person name="Prestes E.B."/>
            <person name="Lima F.M."/>
            <person name="Rodrigues-Luiz G."/>
            <person name="Vallejo G.A."/>
            <person name="Filho J.F."/>
            <person name="Monteiro K.M."/>
            <person name="Tyler K.M."/>
            <person name="de Almeida L.G."/>
            <person name="Ortiz M.F."/>
            <person name="Siervo M.A."/>
            <person name="de Moraes M.H."/>
            <person name="Cunha O.L."/>
            <person name="Mendonca-Neto R."/>
            <person name="Silva R."/>
            <person name="Teixeira S.M."/>
            <person name="Murta S.M."/>
            <person name="Sincero T.C."/>
            <person name="Mendes T.A."/>
            <person name="Urmenyi T.P."/>
            <person name="Silva V.G."/>
            <person name="da Rocha W.D."/>
            <person name="Andersson B."/>
            <person name="Romanha A.J."/>
            <person name="Steindel M."/>
            <person name="de Vasconcelos A.T."/>
            <person name="Grisard E.C."/>
        </authorList>
    </citation>
    <scope>NUCLEOTIDE SEQUENCE [LARGE SCALE GENOMIC DNA]</scope>
    <source>
        <strain evidence="10 11">SC58</strain>
    </source>
</reference>
<evidence type="ECO:0000256" key="2">
    <source>
        <dbReference type="ARBA" id="ARBA00008160"/>
    </source>
</evidence>
<organism evidence="10 11">
    <name type="scientific">Trypanosoma rangeli SC58</name>
    <dbReference type="NCBI Taxonomy" id="429131"/>
    <lineage>
        <taxon>Eukaryota</taxon>
        <taxon>Discoba</taxon>
        <taxon>Euglenozoa</taxon>
        <taxon>Kinetoplastea</taxon>
        <taxon>Metakinetoplastina</taxon>
        <taxon>Trypanosomatida</taxon>
        <taxon>Trypanosomatidae</taxon>
        <taxon>Trypanosoma</taxon>
        <taxon>Herpetosoma</taxon>
    </lineage>
</organism>
<dbReference type="InterPro" id="IPR019185">
    <property type="entry name" value="Integral_membrane_SYS1-rel"/>
</dbReference>
<protein>
    <recommendedName>
        <fullName evidence="12">Transmembrane protein</fullName>
    </recommendedName>
</protein>
<keyword evidence="11" id="KW-1185">Reference proteome</keyword>
<keyword evidence="6 9" id="KW-1133">Transmembrane helix</keyword>
<dbReference type="GO" id="GO:0006895">
    <property type="term" value="P:Golgi to endosome transport"/>
    <property type="evidence" value="ECO:0007669"/>
    <property type="project" value="TreeGrafter"/>
</dbReference>
<evidence type="ECO:0000313" key="10">
    <source>
        <dbReference type="EMBL" id="ESL05268.1"/>
    </source>
</evidence>
<dbReference type="GO" id="GO:0043001">
    <property type="term" value="P:Golgi to plasma membrane protein transport"/>
    <property type="evidence" value="ECO:0007669"/>
    <property type="project" value="TreeGrafter"/>
</dbReference>
<proteinExistence type="inferred from homology"/>
<feature type="transmembrane region" description="Helical" evidence="9">
    <location>
        <begin position="20"/>
        <end position="45"/>
    </location>
</feature>
<keyword evidence="7" id="KW-0333">Golgi apparatus</keyword>
<evidence type="ECO:0000256" key="3">
    <source>
        <dbReference type="ARBA" id="ARBA00022448"/>
    </source>
</evidence>
<dbReference type="PANTHER" id="PTHR12952:SF0">
    <property type="entry name" value="PROTEIN SYS1 HOMOLOG"/>
    <property type="match status" value="1"/>
</dbReference>
<dbReference type="PANTHER" id="PTHR12952">
    <property type="entry name" value="SYS1"/>
    <property type="match status" value="1"/>
</dbReference>
<evidence type="ECO:0008006" key="12">
    <source>
        <dbReference type="Google" id="ProtNLM"/>
    </source>
</evidence>
<feature type="transmembrane region" description="Helical" evidence="9">
    <location>
        <begin position="109"/>
        <end position="131"/>
    </location>
</feature>
<dbReference type="GO" id="GO:0005802">
    <property type="term" value="C:trans-Golgi network"/>
    <property type="evidence" value="ECO:0007669"/>
    <property type="project" value="TreeGrafter"/>
</dbReference>
<evidence type="ECO:0000256" key="1">
    <source>
        <dbReference type="ARBA" id="ARBA00004653"/>
    </source>
</evidence>
<feature type="transmembrane region" description="Helical" evidence="9">
    <location>
        <begin position="82"/>
        <end position="102"/>
    </location>
</feature>
<feature type="transmembrane region" description="Helical" evidence="9">
    <location>
        <begin position="137"/>
        <end position="158"/>
    </location>
</feature>
<dbReference type="AlphaFoldDB" id="A0A061IRV6"/>
<dbReference type="OrthoDB" id="262164at2759"/>
<evidence type="ECO:0000256" key="8">
    <source>
        <dbReference type="ARBA" id="ARBA00023136"/>
    </source>
</evidence>
<evidence type="ECO:0000256" key="4">
    <source>
        <dbReference type="ARBA" id="ARBA00022692"/>
    </source>
</evidence>
<feature type="transmembrane region" description="Helical" evidence="9">
    <location>
        <begin position="52"/>
        <end position="70"/>
    </location>
</feature>
<dbReference type="Proteomes" id="UP000031737">
    <property type="component" value="Unassembled WGS sequence"/>
</dbReference>
<evidence type="ECO:0000256" key="7">
    <source>
        <dbReference type="ARBA" id="ARBA00023034"/>
    </source>
</evidence>
<name>A0A061IRV6_TRYRA</name>
<comment type="caution">
    <text evidence="10">The sequence shown here is derived from an EMBL/GenBank/DDBJ whole genome shotgun (WGS) entry which is preliminary data.</text>
</comment>
<dbReference type="VEuPathDB" id="TriTrypDB:TRSC58_07093"/>
<evidence type="ECO:0000256" key="6">
    <source>
        <dbReference type="ARBA" id="ARBA00022989"/>
    </source>
</evidence>
<dbReference type="EMBL" id="AUPL01007093">
    <property type="protein sequence ID" value="ESL05268.1"/>
    <property type="molecule type" value="Genomic_DNA"/>
</dbReference>
<keyword evidence="4 9" id="KW-0812">Transmembrane</keyword>
<dbReference type="GO" id="GO:0005829">
    <property type="term" value="C:cytosol"/>
    <property type="evidence" value="ECO:0007669"/>
    <property type="project" value="GOC"/>
</dbReference>
<comment type="subcellular location">
    <subcellularLocation>
        <location evidence="1">Golgi apparatus membrane</location>
        <topology evidence="1">Multi-pass membrane protein</topology>
    </subcellularLocation>
</comment>
<sequence>MPLPLGASISDPNFVFLQILHAMGLFYIMLGVARVVLGVLSLALIDSSAVSLPLFTSLGVCFHVPLRSLFLVKVEEVSDGSAMRFFFMHVLAALGLSGPLALTIQRRKYTLDFAFTLYAIYYVFSCVAAKRLMGGGFVWWLSVLAGFCVLYSVASFLCRRRELQDIFFPLPTSSSAAAAAGSGGGSSINNTAAASGGGGGGGDVMMTTLGIAVDANGGDAEVSPFGNGGMSPRKAVEAVLMGPGSARKRRT</sequence>
<dbReference type="Pfam" id="PF09801">
    <property type="entry name" value="SYS1"/>
    <property type="match status" value="1"/>
</dbReference>
<evidence type="ECO:0000256" key="9">
    <source>
        <dbReference type="SAM" id="Phobius"/>
    </source>
</evidence>
<evidence type="ECO:0000313" key="11">
    <source>
        <dbReference type="Proteomes" id="UP000031737"/>
    </source>
</evidence>
<accession>A0A061IRV6</accession>
<gene>
    <name evidence="10" type="ORF">TRSC58_07093</name>
</gene>
<keyword evidence="8 9" id="KW-0472">Membrane</keyword>
<dbReference type="GO" id="GO:0000139">
    <property type="term" value="C:Golgi membrane"/>
    <property type="evidence" value="ECO:0007669"/>
    <property type="project" value="UniProtKB-SubCell"/>
</dbReference>
<dbReference type="GO" id="GO:0034067">
    <property type="term" value="P:protein localization to Golgi apparatus"/>
    <property type="evidence" value="ECO:0007669"/>
    <property type="project" value="TreeGrafter"/>
</dbReference>
<keyword evidence="3" id="KW-0813">Transport</keyword>
<keyword evidence="5" id="KW-0653">Protein transport</keyword>
<evidence type="ECO:0000256" key="5">
    <source>
        <dbReference type="ARBA" id="ARBA00022927"/>
    </source>
</evidence>
<comment type="similarity">
    <text evidence="2">Belongs to the SYS1 family.</text>
</comment>